<reference evidence="2 3" key="1">
    <citation type="submission" date="2023-09" db="EMBL/GenBank/DDBJ databases">
        <authorList>
            <person name="Rey-Velasco X."/>
        </authorList>
    </citation>
    <scope>NUCLEOTIDE SEQUENCE [LARGE SCALE GENOMIC DNA]</scope>
    <source>
        <strain evidence="2 3">W345</strain>
    </source>
</reference>
<keyword evidence="1" id="KW-0732">Signal</keyword>
<evidence type="ECO:0000313" key="2">
    <source>
        <dbReference type="EMBL" id="MDT0498841.1"/>
    </source>
</evidence>
<protein>
    <submittedName>
        <fullName evidence="2">Uncharacterized protein</fullName>
    </submittedName>
</protein>
<sequence>MVRRALVAVGVLTLVVSAAACRTDATQDASADPTGEPMFGPVEGYVTDMEAFDAFIAQRPTPEQFRDRYPDVSLLLPGALATKEFRTNNSRYFARLGDDGHIVGGRFM</sequence>
<keyword evidence="3" id="KW-1185">Reference proteome</keyword>
<organism evidence="2 3">
    <name type="scientific">Banduia mediterranea</name>
    <dbReference type="NCBI Taxonomy" id="3075609"/>
    <lineage>
        <taxon>Bacteria</taxon>
        <taxon>Pseudomonadati</taxon>
        <taxon>Pseudomonadota</taxon>
        <taxon>Gammaproteobacteria</taxon>
        <taxon>Nevskiales</taxon>
        <taxon>Algiphilaceae</taxon>
        <taxon>Banduia</taxon>
    </lineage>
</organism>
<accession>A0ABU2WNB6</accession>
<dbReference type="RefSeq" id="WP_311366253.1">
    <property type="nucleotide sequence ID" value="NZ_JAVRIC010000027.1"/>
</dbReference>
<dbReference type="Proteomes" id="UP001254608">
    <property type="component" value="Unassembled WGS sequence"/>
</dbReference>
<evidence type="ECO:0000313" key="3">
    <source>
        <dbReference type="Proteomes" id="UP001254608"/>
    </source>
</evidence>
<name>A0ABU2WNB6_9GAMM</name>
<gene>
    <name evidence="2" type="ORF">RM530_15940</name>
</gene>
<evidence type="ECO:0000256" key="1">
    <source>
        <dbReference type="SAM" id="SignalP"/>
    </source>
</evidence>
<feature type="chain" id="PRO_5047375879" evidence="1">
    <location>
        <begin position="21"/>
        <end position="108"/>
    </location>
</feature>
<comment type="caution">
    <text evidence="2">The sequence shown here is derived from an EMBL/GenBank/DDBJ whole genome shotgun (WGS) entry which is preliminary data.</text>
</comment>
<dbReference type="EMBL" id="JAVRIC010000027">
    <property type="protein sequence ID" value="MDT0498841.1"/>
    <property type="molecule type" value="Genomic_DNA"/>
</dbReference>
<feature type="signal peptide" evidence="1">
    <location>
        <begin position="1"/>
        <end position="20"/>
    </location>
</feature>
<proteinExistence type="predicted"/>
<dbReference type="PROSITE" id="PS51257">
    <property type="entry name" value="PROKAR_LIPOPROTEIN"/>
    <property type="match status" value="1"/>
</dbReference>